<dbReference type="InterPro" id="IPR036061">
    <property type="entry name" value="CheW-like_dom_sf"/>
</dbReference>
<dbReference type="Gene3D" id="2.30.30.40">
    <property type="entry name" value="SH3 Domains"/>
    <property type="match status" value="1"/>
</dbReference>
<evidence type="ECO:0000313" key="2">
    <source>
        <dbReference type="EMBL" id="MBK1618190.1"/>
    </source>
</evidence>
<reference evidence="2 3" key="1">
    <citation type="journal article" date="2020" name="Microorganisms">
        <title>Osmotic Adaptation and Compatible Solute Biosynthesis of Phototrophic Bacteria as Revealed from Genome Analyses.</title>
        <authorList>
            <person name="Imhoff J.F."/>
            <person name="Rahn T."/>
            <person name="Kunzel S."/>
            <person name="Keller A."/>
            <person name="Neulinger S.C."/>
        </authorList>
    </citation>
    <scope>NUCLEOTIDE SEQUENCE [LARGE SCALE GENOMIC DNA]</scope>
    <source>
        <strain evidence="2 3">DSM 25653</strain>
    </source>
</reference>
<dbReference type="AlphaFoldDB" id="A0A9X0W753"/>
<dbReference type="SMART" id="SM00260">
    <property type="entry name" value="CheW"/>
    <property type="match status" value="1"/>
</dbReference>
<dbReference type="EMBL" id="NRRY01000008">
    <property type="protein sequence ID" value="MBK1618190.1"/>
    <property type="molecule type" value="Genomic_DNA"/>
</dbReference>
<dbReference type="Pfam" id="PF01584">
    <property type="entry name" value="CheW"/>
    <property type="match status" value="1"/>
</dbReference>
<dbReference type="PANTHER" id="PTHR22617:SF23">
    <property type="entry name" value="CHEMOTAXIS PROTEIN CHEW"/>
    <property type="match status" value="1"/>
</dbReference>
<dbReference type="SUPFAM" id="SSF50341">
    <property type="entry name" value="CheW-like"/>
    <property type="match status" value="1"/>
</dbReference>
<gene>
    <name evidence="2" type="ORF">CKO42_06980</name>
</gene>
<dbReference type="Proteomes" id="UP001138768">
    <property type="component" value="Unassembled WGS sequence"/>
</dbReference>
<dbReference type="GO" id="GO:0005829">
    <property type="term" value="C:cytosol"/>
    <property type="evidence" value="ECO:0007669"/>
    <property type="project" value="TreeGrafter"/>
</dbReference>
<dbReference type="PROSITE" id="PS50851">
    <property type="entry name" value="CHEW"/>
    <property type="match status" value="1"/>
</dbReference>
<comment type="caution">
    <text evidence="2">The sequence shown here is derived from an EMBL/GenBank/DDBJ whole genome shotgun (WGS) entry which is preliminary data.</text>
</comment>
<accession>A0A9X0W753</accession>
<evidence type="ECO:0000259" key="1">
    <source>
        <dbReference type="PROSITE" id="PS50851"/>
    </source>
</evidence>
<dbReference type="GO" id="GO:0007165">
    <property type="term" value="P:signal transduction"/>
    <property type="evidence" value="ECO:0007669"/>
    <property type="project" value="InterPro"/>
</dbReference>
<sequence>MPMNASNPLKEKELVTAFRLCGGLFAINAQLVQEVIRVGELTQVYGAPDEVVGIRNLRGRIVTVIDAAAHLDIGRVEISPEARLLIIEHQQEHYGFLVDQVIEALNLDQDQVEPVPSSLEPSLRSRLLGIWRHGDDLTAILDPEVLFRWPEKQ</sequence>
<dbReference type="PANTHER" id="PTHR22617">
    <property type="entry name" value="CHEMOTAXIS SENSOR HISTIDINE KINASE-RELATED"/>
    <property type="match status" value="1"/>
</dbReference>
<protein>
    <recommendedName>
        <fullName evidence="1">CheW-like domain-containing protein</fullName>
    </recommendedName>
</protein>
<dbReference type="InterPro" id="IPR039315">
    <property type="entry name" value="CheW"/>
</dbReference>
<dbReference type="InterPro" id="IPR002545">
    <property type="entry name" value="CheW-lke_dom"/>
</dbReference>
<feature type="domain" description="CheW-like" evidence="1">
    <location>
        <begin position="12"/>
        <end position="152"/>
    </location>
</feature>
<dbReference type="Gene3D" id="2.40.50.180">
    <property type="entry name" value="CheA-289, Domain 4"/>
    <property type="match status" value="1"/>
</dbReference>
<name>A0A9X0W753_9GAMM</name>
<organism evidence="2 3">
    <name type="scientific">Lamprobacter modestohalophilus</name>
    <dbReference type="NCBI Taxonomy" id="1064514"/>
    <lineage>
        <taxon>Bacteria</taxon>
        <taxon>Pseudomonadati</taxon>
        <taxon>Pseudomonadota</taxon>
        <taxon>Gammaproteobacteria</taxon>
        <taxon>Chromatiales</taxon>
        <taxon>Chromatiaceae</taxon>
        <taxon>Lamprobacter</taxon>
    </lineage>
</organism>
<proteinExistence type="predicted"/>
<evidence type="ECO:0000313" key="3">
    <source>
        <dbReference type="Proteomes" id="UP001138768"/>
    </source>
</evidence>
<keyword evidence="3" id="KW-1185">Reference proteome</keyword>
<dbReference type="GO" id="GO:0006935">
    <property type="term" value="P:chemotaxis"/>
    <property type="evidence" value="ECO:0007669"/>
    <property type="project" value="InterPro"/>
</dbReference>